<dbReference type="InterPro" id="IPR025875">
    <property type="entry name" value="Leu-rich_rpt_4"/>
</dbReference>
<evidence type="ECO:0000256" key="1">
    <source>
        <dbReference type="ARBA" id="ARBA00022614"/>
    </source>
</evidence>
<evidence type="ECO:0000256" key="2">
    <source>
        <dbReference type="ARBA" id="ARBA00022737"/>
    </source>
</evidence>
<accession>A0A6C0BJB9</accession>
<dbReference type="PANTHER" id="PTHR47114:SF2">
    <property type="entry name" value="OLIGODENDROCYTE-MYELIN GLYCOPROTEIN"/>
    <property type="match status" value="1"/>
</dbReference>
<dbReference type="SUPFAM" id="SSF52058">
    <property type="entry name" value="L domain-like"/>
    <property type="match status" value="1"/>
</dbReference>
<dbReference type="InterPro" id="IPR051071">
    <property type="entry name" value="LRR-bact_E3_ubiq_ligases"/>
</dbReference>
<keyword evidence="2" id="KW-0677">Repeat</keyword>
<protein>
    <recommendedName>
        <fullName evidence="4">Leucine-rich repeat protein</fullName>
    </recommendedName>
</protein>
<dbReference type="PANTHER" id="PTHR47114">
    <property type="match status" value="1"/>
</dbReference>
<dbReference type="Pfam" id="PF00560">
    <property type="entry name" value="LRR_1"/>
    <property type="match status" value="1"/>
</dbReference>
<dbReference type="InterPro" id="IPR032675">
    <property type="entry name" value="LRR_dom_sf"/>
</dbReference>
<proteinExistence type="predicted"/>
<organism evidence="3">
    <name type="scientific">viral metagenome</name>
    <dbReference type="NCBI Taxonomy" id="1070528"/>
    <lineage>
        <taxon>unclassified sequences</taxon>
        <taxon>metagenomes</taxon>
        <taxon>organismal metagenomes</taxon>
    </lineage>
</organism>
<dbReference type="InterPro" id="IPR001611">
    <property type="entry name" value="Leu-rich_rpt"/>
</dbReference>
<reference evidence="3" key="1">
    <citation type="journal article" date="2020" name="Nature">
        <title>Giant virus diversity and host interactions through global metagenomics.</title>
        <authorList>
            <person name="Schulz F."/>
            <person name="Roux S."/>
            <person name="Paez-Espino D."/>
            <person name="Jungbluth S."/>
            <person name="Walsh D.A."/>
            <person name="Denef V.J."/>
            <person name="McMahon K.D."/>
            <person name="Konstantinidis K.T."/>
            <person name="Eloe-Fadrosh E.A."/>
            <person name="Kyrpides N.C."/>
            <person name="Woyke T."/>
        </authorList>
    </citation>
    <scope>NUCLEOTIDE SEQUENCE</scope>
    <source>
        <strain evidence="3">GVMAG-M-3300013006-15</strain>
    </source>
</reference>
<dbReference type="Gene3D" id="3.80.10.10">
    <property type="entry name" value="Ribonuclease Inhibitor"/>
    <property type="match status" value="1"/>
</dbReference>
<sequence>MQNLVLNDSSLTEFPEIPAGRTFYKINIRENKIIEIPPLNCHVLKIDARKNLITVIPDDWPPMLEVLDLGYNFLHEVAFLDINLPPLKELWLNNNLLFNFPIRLPDSLEFLSIDHNQIQKIPADLLPKNLEILFASNCGLKYTPSLTDFHKLKRLDLSYNNITKITDLPPNLEELYLNNNQLTEFPSLPSKVHHVDIAKNKLSSFPSFIQASITVINVSHNQITEVNTILARNSILCSINLSNNWITKEPIIDQSIARHFFCNLNQNFLGNEFEWNQMLVARRFQTIMWIKFCRIIARTQRIKQELLEVAMHPNRLGNF</sequence>
<evidence type="ECO:0008006" key="4">
    <source>
        <dbReference type="Google" id="ProtNLM"/>
    </source>
</evidence>
<dbReference type="AlphaFoldDB" id="A0A6C0BJB9"/>
<dbReference type="PROSITE" id="PS51450">
    <property type="entry name" value="LRR"/>
    <property type="match status" value="2"/>
</dbReference>
<name>A0A6C0BJB9_9ZZZZ</name>
<dbReference type="EMBL" id="MN739162">
    <property type="protein sequence ID" value="QHS91508.1"/>
    <property type="molecule type" value="Genomic_DNA"/>
</dbReference>
<dbReference type="Pfam" id="PF12799">
    <property type="entry name" value="LRR_4"/>
    <property type="match status" value="1"/>
</dbReference>
<evidence type="ECO:0000313" key="3">
    <source>
        <dbReference type="EMBL" id="QHS91508.1"/>
    </source>
</evidence>
<dbReference type="SMART" id="SM00364">
    <property type="entry name" value="LRR_BAC"/>
    <property type="match status" value="6"/>
</dbReference>
<keyword evidence="1" id="KW-0433">Leucine-rich repeat</keyword>